<accession>A0A853ERC5</accession>
<name>A0A853ERC5_9MICO</name>
<evidence type="ECO:0000256" key="1">
    <source>
        <dbReference type="SAM" id="Phobius"/>
    </source>
</evidence>
<comment type="caution">
    <text evidence="2">The sequence shown here is derived from an EMBL/GenBank/DDBJ whole genome shotgun (WGS) entry which is preliminary data.</text>
</comment>
<evidence type="ECO:0008006" key="4">
    <source>
        <dbReference type="Google" id="ProtNLM"/>
    </source>
</evidence>
<reference evidence="2 3" key="1">
    <citation type="submission" date="2020-07" db="EMBL/GenBank/DDBJ databases">
        <title>MOT database genomes.</title>
        <authorList>
            <person name="Joseph S."/>
            <person name="Aduse-Opoku J."/>
            <person name="Hashim A."/>
            <person name="Wade W."/>
            <person name="Curtis M."/>
        </authorList>
    </citation>
    <scope>NUCLEOTIDE SEQUENCE [LARGE SCALE GENOMIC DNA]</scope>
    <source>
        <strain evidence="2 3">DSM 100099</strain>
    </source>
</reference>
<dbReference type="AlphaFoldDB" id="A0A853ERC5"/>
<proteinExistence type="predicted"/>
<dbReference type="EMBL" id="JACBYE010000001">
    <property type="protein sequence ID" value="NYS91983.1"/>
    <property type="molecule type" value="Genomic_DNA"/>
</dbReference>
<dbReference type="RefSeq" id="WP_179911987.1">
    <property type="nucleotide sequence ID" value="NZ_JACBYE010000001.1"/>
</dbReference>
<evidence type="ECO:0000313" key="2">
    <source>
        <dbReference type="EMBL" id="NYS91983.1"/>
    </source>
</evidence>
<sequence>MTLAAIWREVWRDVVSGTSRTLTFALILAAVVLGLGATDIVTVRALTAAAERFQAAGASIITLDAPGRIDPAACSALASVSGVRAAGAIRAGAESLTPLALPSSTIPVIEVTPSLPEVLRTQIGSAGVILSEQAAQTLTVRPGSELQTSETTATVAGVYGYPEDGRRPGLGFAALVPTTDGEAFDECWVDIWPTSPQTPALLQTTLLPDDETGAGQSPTLTQLNSTLGTAFDGRSRFDARVTRLAPWGVLGIGVGLGHLSVRLRRVPLASALHAGTTRQDLGAVVMLETLSWALPATLLAAVAIVVATTLGGDLDARHTVVLGSRTAVAGMAGPLLGSVLGFVLTRERHLFRYFKDR</sequence>
<keyword evidence="1" id="KW-0812">Transmembrane</keyword>
<keyword evidence="1" id="KW-1133">Transmembrane helix</keyword>
<keyword evidence="1" id="KW-0472">Membrane</keyword>
<organism evidence="2 3">
    <name type="scientific">Sanguibacter inulinus</name>
    <dbReference type="NCBI Taxonomy" id="60922"/>
    <lineage>
        <taxon>Bacteria</taxon>
        <taxon>Bacillati</taxon>
        <taxon>Actinomycetota</taxon>
        <taxon>Actinomycetes</taxon>
        <taxon>Micrococcales</taxon>
        <taxon>Sanguibacteraceae</taxon>
        <taxon>Sanguibacter</taxon>
    </lineage>
</organism>
<dbReference type="Proteomes" id="UP000561011">
    <property type="component" value="Unassembled WGS sequence"/>
</dbReference>
<gene>
    <name evidence="2" type="ORF">HZZ10_00315</name>
</gene>
<feature type="transmembrane region" description="Helical" evidence="1">
    <location>
        <begin position="244"/>
        <end position="261"/>
    </location>
</feature>
<evidence type="ECO:0000313" key="3">
    <source>
        <dbReference type="Proteomes" id="UP000561011"/>
    </source>
</evidence>
<protein>
    <recommendedName>
        <fullName evidence="4">ABC transporter permease</fullName>
    </recommendedName>
</protein>
<feature type="transmembrane region" description="Helical" evidence="1">
    <location>
        <begin position="281"/>
        <end position="307"/>
    </location>
</feature>
<feature type="transmembrane region" description="Helical" evidence="1">
    <location>
        <begin position="327"/>
        <end position="345"/>
    </location>
</feature>
<keyword evidence="3" id="KW-1185">Reference proteome</keyword>